<keyword evidence="1" id="KW-0677">Repeat</keyword>
<feature type="repeat" description="ANK" evidence="3">
    <location>
        <begin position="322"/>
        <end position="354"/>
    </location>
</feature>
<feature type="repeat" description="ANK" evidence="3">
    <location>
        <begin position="256"/>
        <end position="288"/>
    </location>
</feature>
<dbReference type="InterPro" id="IPR002110">
    <property type="entry name" value="Ankyrin_rpt"/>
</dbReference>
<dbReference type="Proteomes" id="UP000678393">
    <property type="component" value="Unassembled WGS sequence"/>
</dbReference>
<reference evidence="5" key="1">
    <citation type="submission" date="2021-04" db="EMBL/GenBank/DDBJ databases">
        <authorList>
            <consortium name="Molecular Ecology Group"/>
        </authorList>
    </citation>
    <scope>NUCLEOTIDE SEQUENCE</scope>
</reference>
<dbReference type="PROSITE" id="PS50297">
    <property type="entry name" value="ANK_REP_REGION"/>
    <property type="match status" value="7"/>
</dbReference>
<accession>A0A8S3YYX1</accession>
<organism evidence="5 6">
    <name type="scientific">Candidula unifasciata</name>
    <dbReference type="NCBI Taxonomy" id="100452"/>
    <lineage>
        <taxon>Eukaryota</taxon>
        <taxon>Metazoa</taxon>
        <taxon>Spiralia</taxon>
        <taxon>Lophotrochozoa</taxon>
        <taxon>Mollusca</taxon>
        <taxon>Gastropoda</taxon>
        <taxon>Heterobranchia</taxon>
        <taxon>Euthyneura</taxon>
        <taxon>Panpulmonata</taxon>
        <taxon>Eupulmonata</taxon>
        <taxon>Stylommatophora</taxon>
        <taxon>Helicina</taxon>
        <taxon>Helicoidea</taxon>
        <taxon>Geomitridae</taxon>
        <taxon>Candidula</taxon>
    </lineage>
</organism>
<keyword evidence="2 3" id="KW-0040">ANK repeat</keyword>
<proteinExistence type="predicted"/>
<dbReference type="OrthoDB" id="7464126at2759"/>
<feature type="repeat" description="ANK" evidence="3">
    <location>
        <begin position="91"/>
        <end position="123"/>
    </location>
</feature>
<feature type="repeat" description="ANK" evidence="3">
    <location>
        <begin position="289"/>
        <end position="321"/>
    </location>
</feature>
<evidence type="ECO:0000313" key="6">
    <source>
        <dbReference type="Proteomes" id="UP000678393"/>
    </source>
</evidence>
<evidence type="ECO:0000259" key="4">
    <source>
        <dbReference type="PROSITE" id="PS50225"/>
    </source>
</evidence>
<dbReference type="Pfam" id="PF07525">
    <property type="entry name" value="SOCS_box"/>
    <property type="match status" value="1"/>
</dbReference>
<dbReference type="Pfam" id="PF13637">
    <property type="entry name" value="Ank_4"/>
    <property type="match status" value="2"/>
</dbReference>
<dbReference type="InterPro" id="IPR036770">
    <property type="entry name" value="Ankyrin_rpt-contain_sf"/>
</dbReference>
<dbReference type="SUPFAM" id="SSF48403">
    <property type="entry name" value="Ankyrin repeat"/>
    <property type="match status" value="2"/>
</dbReference>
<evidence type="ECO:0000313" key="5">
    <source>
        <dbReference type="EMBL" id="CAG5119476.1"/>
    </source>
</evidence>
<dbReference type="InterPro" id="IPR001496">
    <property type="entry name" value="SOCS_box"/>
</dbReference>
<evidence type="ECO:0000256" key="3">
    <source>
        <dbReference type="PROSITE-ProRule" id="PRU00023"/>
    </source>
</evidence>
<name>A0A8S3YYX1_9EUPU</name>
<feature type="domain" description="SOCS box" evidence="4">
    <location>
        <begin position="540"/>
        <end position="585"/>
    </location>
</feature>
<feature type="repeat" description="ANK" evidence="3">
    <location>
        <begin position="223"/>
        <end position="255"/>
    </location>
</feature>
<dbReference type="SMART" id="SM00969">
    <property type="entry name" value="SOCS_box"/>
    <property type="match status" value="1"/>
</dbReference>
<feature type="repeat" description="ANK" evidence="3">
    <location>
        <begin position="190"/>
        <end position="222"/>
    </location>
</feature>
<dbReference type="PROSITE" id="PS50088">
    <property type="entry name" value="ANK_REPEAT"/>
    <property type="match status" value="9"/>
</dbReference>
<evidence type="ECO:0000256" key="2">
    <source>
        <dbReference type="ARBA" id="ARBA00023043"/>
    </source>
</evidence>
<dbReference type="Gene3D" id="1.10.750.20">
    <property type="entry name" value="SOCS box"/>
    <property type="match status" value="1"/>
</dbReference>
<feature type="repeat" description="ANK" evidence="3">
    <location>
        <begin position="157"/>
        <end position="189"/>
    </location>
</feature>
<feature type="repeat" description="ANK" evidence="3">
    <location>
        <begin position="124"/>
        <end position="156"/>
    </location>
</feature>
<dbReference type="Pfam" id="PF00023">
    <property type="entry name" value="Ank"/>
    <property type="match status" value="1"/>
</dbReference>
<dbReference type="Pfam" id="PF12796">
    <property type="entry name" value="Ank_2"/>
    <property type="match status" value="3"/>
</dbReference>
<keyword evidence="6" id="KW-1185">Reference proteome</keyword>
<protein>
    <recommendedName>
        <fullName evidence="4">SOCS box domain-containing protein</fullName>
    </recommendedName>
</protein>
<comment type="caution">
    <text evidence="5">The sequence shown here is derived from an EMBL/GenBank/DDBJ whole genome shotgun (WGS) entry which is preliminary data.</text>
</comment>
<sequence length="594" mass="65213">MEDAIRTDDYSSLRSLFQQLSGVELEAMLFKACDFGAENCAAILLNKGVEKDCVNNSRMTPLMHAVKAQSLEVTKLLVTWGCEVNTLLGTEGNSALHIAAEAGNEAICEVLIAAGANVNARNDKEDTPLIVASVSGHLPIVKLLLNHHASVNRRGYHESSALHEATENGHYEICSYLITAKAGLEDEDTFGNTPLICAAEKGHVNLVLLYLALGADVNRVSHSGITALHYAAKKGWAACCKALLHHGAEIDAQDIRRFTPLMMASLEGHKEVIQLILDAKCNVNMVAYNRRTALHYAAEQGYSSCCQILIEAGANIETFDSDKCTPVMLAGWKGNLETLKFLIDSGANLHHWSRHVSILHLAAEGGSIECCNLLINHGVSINIRCCDGVTPLISAIRFFRMPVVDFFLNQGCSLEKLPSDDVTALNEAVYRDIDTSVIEKMLAHGASPNTLDRFHTLPLWHAIDNCNFTVIKLLLLCNSDYPMLSITHCVHKENPTLIRWLVAAYAEDAASLLRKMNSLYSVLNLEDLSIADLVSDLIMQPQSLLRQCRRSIRKRLGSGTSVNQKISALGLPSLLHNYMLFSDLELPSEKSSMW</sequence>
<feature type="repeat" description="ANK" evidence="3">
    <location>
        <begin position="354"/>
        <end position="386"/>
    </location>
</feature>
<dbReference type="SMART" id="SM00248">
    <property type="entry name" value="ANK"/>
    <property type="match status" value="14"/>
</dbReference>
<gene>
    <name evidence="5" type="ORF">CUNI_LOCUS5034</name>
</gene>
<dbReference type="EMBL" id="CAJHNH020000720">
    <property type="protein sequence ID" value="CAG5119476.1"/>
    <property type="molecule type" value="Genomic_DNA"/>
</dbReference>
<dbReference type="PANTHER" id="PTHR24171">
    <property type="entry name" value="ANKYRIN REPEAT DOMAIN-CONTAINING PROTEIN 39-RELATED"/>
    <property type="match status" value="1"/>
</dbReference>
<evidence type="ECO:0000256" key="1">
    <source>
        <dbReference type="ARBA" id="ARBA00022737"/>
    </source>
</evidence>
<dbReference type="AlphaFoldDB" id="A0A8S3YYX1"/>
<dbReference type="CDD" id="cd03716">
    <property type="entry name" value="SOCS_ASB_like"/>
    <property type="match status" value="1"/>
</dbReference>
<dbReference type="PROSITE" id="PS50225">
    <property type="entry name" value="SOCS"/>
    <property type="match status" value="1"/>
</dbReference>
<dbReference type="Gene3D" id="1.25.40.20">
    <property type="entry name" value="Ankyrin repeat-containing domain"/>
    <property type="match status" value="5"/>
</dbReference>